<keyword evidence="15" id="KW-1185">Reference proteome</keyword>
<dbReference type="SUPFAM" id="SSF56112">
    <property type="entry name" value="Protein kinase-like (PK-like)"/>
    <property type="match status" value="1"/>
</dbReference>
<evidence type="ECO:0000256" key="6">
    <source>
        <dbReference type="ARBA" id="ARBA00022777"/>
    </source>
</evidence>
<feature type="region of interest" description="Disordered" evidence="12">
    <location>
        <begin position="191"/>
        <end position="216"/>
    </location>
</feature>
<gene>
    <name evidence="14" type="ORF">ZOSMA_138G00200</name>
</gene>
<dbReference type="PROSITE" id="PS00107">
    <property type="entry name" value="PROTEIN_KINASE_ATP"/>
    <property type="match status" value="1"/>
</dbReference>
<evidence type="ECO:0000256" key="1">
    <source>
        <dbReference type="ARBA" id="ARBA00009903"/>
    </source>
</evidence>
<dbReference type="InterPro" id="IPR000719">
    <property type="entry name" value="Prot_kinase_dom"/>
</dbReference>
<dbReference type="Gene3D" id="3.30.200.20">
    <property type="entry name" value="Phosphorylase Kinase, domain 1"/>
    <property type="match status" value="1"/>
</dbReference>
<evidence type="ECO:0000256" key="9">
    <source>
        <dbReference type="ARBA" id="ARBA00048679"/>
    </source>
</evidence>
<comment type="catalytic activity">
    <reaction evidence="9">
        <text>L-seryl-[protein] + ATP = O-phospho-L-seryl-[protein] + ADP + H(+)</text>
        <dbReference type="Rhea" id="RHEA:17989"/>
        <dbReference type="Rhea" id="RHEA-COMP:9863"/>
        <dbReference type="Rhea" id="RHEA-COMP:11604"/>
        <dbReference type="ChEBI" id="CHEBI:15378"/>
        <dbReference type="ChEBI" id="CHEBI:29999"/>
        <dbReference type="ChEBI" id="CHEBI:30616"/>
        <dbReference type="ChEBI" id="CHEBI:83421"/>
        <dbReference type="ChEBI" id="CHEBI:456216"/>
        <dbReference type="EC" id="2.7.11.1"/>
    </reaction>
</comment>
<name>A0A0K9PY83_ZOSMR</name>
<dbReference type="SMART" id="SM00220">
    <property type="entry name" value="S_TKc"/>
    <property type="match status" value="1"/>
</dbReference>
<keyword evidence="5 10" id="KW-0547">Nucleotide-binding</keyword>
<dbReference type="Proteomes" id="UP000036987">
    <property type="component" value="Unassembled WGS sequence"/>
</dbReference>
<keyword evidence="4" id="KW-0808">Transferase</keyword>
<keyword evidence="7 10" id="KW-0067">ATP-binding</keyword>
<accession>A0A0K9PY83</accession>
<dbReference type="OMA" id="EYFAWAV"/>
<dbReference type="PANTHER" id="PTHR45637">
    <property type="entry name" value="FLIPPASE KINASE 1-RELATED"/>
    <property type="match status" value="1"/>
</dbReference>
<dbReference type="PROSITE" id="PS50011">
    <property type="entry name" value="PROTEIN_KINASE_DOM"/>
    <property type="match status" value="1"/>
</dbReference>
<dbReference type="STRING" id="29655.A0A0K9PY83"/>
<reference evidence="15" key="1">
    <citation type="journal article" date="2016" name="Nature">
        <title>The genome of the seagrass Zostera marina reveals angiosperm adaptation to the sea.</title>
        <authorList>
            <person name="Olsen J.L."/>
            <person name="Rouze P."/>
            <person name="Verhelst B."/>
            <person name="Lin Y.-C."/>
            <person name="Bayer T."/>
            <person name="Collen J."/>
            <person name="Dattolo E."/>
            <person name="De Paoli E."/>
            <person name="Dittami S."/>
            <person name="Maumus F."/>
            <person name="Michel G."/>
            <person name="Kersting A."/>
            <person name="Lauritano C."/>
            <person name="Lohaus R."/>
            <person name="Toepel M."/>
            <person name="Tonon T."/>
            <person name="Vanneste K."/>
            <person name="Amirebrahimi M."/>
            <person name="Brakel J."/>
            <person name="Bostroem C."/>
            <person name="Chovatia M."/>
            <person name="Grimwood J."/>
            <person name="Jenkins J.W."/>
            <person name="Jueterbock A."/>
            <person name="Mraz A."/>
            <person name="Stam W.T."/>
            <person name="Tice H."/>
            <person name="Bornberg-Bauer E."/>
            <person name="Green P.J."/>
            <person name="Pearson G.A."/>
            <person name="Procaccini G."/>
            <person name="Duarte C.M."/>
            <person name="Schmutz J."/>
            <person name="Reusch T.B.H."/>
            <person name="Van de Peer Y."/>
        </authorList>
    </citation>
    <scope>NUCLEOTIDE SEQUENCE [LARGE SCALE GENOMIC DNA]</scope>
    <source>
        <strain evidence="15">cv. Finnish</strain>
    </source>
</reference>
<feature type="domain" description="Protein kinase" evidence="13">
    <location>
        <begin position="10"/>
        <end position="335"/>
    </location>
</feature>
<protein>
    <recommendedName>
        <fullName evidence="2">non-specific serine/threonine protein kinase</fullName>
        <ecNumber evidence="2">2.7.11.1</ecNumber>
    </recommendedName>
</protein>
<proteinExistence type="inferred from homology"/>
<organism evidence="14 15">
    <name type="scientific">Zostera marina</name>
    <name type="common">Eelgrass</name>
    <dbReference type="NCBI Taxonomy" id="29655"/>
    <lineage>
        <taxon>Eukaryota</taxon>
        <taxon>Viridiplantae</taxon>
        <taxon>Streptophyta</taxon>
        <taxon>Embryophyta</taxon>
        <taxon>Tracheophyta</taxon>
        <taxon>Spermatophyta</taxon>
        <taxon>Magnoliopsida</taxon>
        <taxon>Liliopsida</taxon>
        <taxon>Zosteraceae</taxon>
        <taxon>Zostera</taxon>
    </lineage>
</organism>
<dbReference type="GO" id="GO:0005634">
    <property type="term" value="C:nucleus"/>
    <property type="evidence" value="ECO:0000318"/>
    <property type="project" value="GO_Central"/>
</dbReference>
<evidence type="ECO:0000259" key="13">
    <source>
        <dbReference type="PROSITE" id="PS50011"/>
    </source>
</evidence>
<evidence type="ECO:0000256" key="8">
    <source>
        <dbReference type="ARBA" id="ARBA00047899"/>
    </source>
</evidence>
<feature type="compositionally biased region" description="Low complexity" evidence="12">
    <location>
        <begin position="191"/>
        <end position="202"/>
    </location>
</feature>
<feature type="binding site" evidence="10">
    <location>
        <position position="39"/>
    </location>
    <ligand>
        <name>ATP</name>
        <dbReference type="ChEBI" id="CHEBI:30616"/>
    </ligand>
</feature>
<dbReference type="AlphaFoldDB" id="A0A0K9PY83"/>
<evidence type="ECO:0000256" key="10">
    <source>
        <dbReference type="PROSITE-ProRule" id="PRU10141"/>
    </source>
</evidence>
<dbReference type="GO" id="GO:0004674">
    <property type="term" value="F:protein serine/threonine kinase activity"/>
    <property type="evidence" value="ECO:0000318"/>
    <property type="project" value="GO_Central"/>
</dbReference>
<dbReference type="EMBL" id="LFYR01000483">
    <property type="protein sequence ID" value="KMZ73981.1"/>
    <property type="molecule type" value="Genomic_DNA"/>
</dbReference>
<comment type="caution">
    <text evidence="14">The sequence shown here is derived from an EMBL/GenBank/DDBJ whole genome shotgun (WGS) entry which is preliminary data.</text>
</comment>
<comment type="catalytic activity">
    <reaction evidence="8">
        <text>L-threonyl-[protein] + ATP = O-phospho-L-threonyl-[protein] + ADP + H(+)</text>
        <dbReference type="Rhea" id="RHEA:46608"/>
        <dbReference type="Rhea" id="RHEA-COMP:11060"/>
        <dbReference type="Rhea" id="RHEA-COMP:11605"/>
        <dbReference type="ChEBI" id="CHEBI:15378"/>
        <dbReference type="ChEBI" id="CHEBI:30013"/>
        <dbReference type="ChEBI" id="CHEBI:30616"/>
        <dbReference type="ChEBI" id="CHEBI:61977"/>
        <dbReference type="ChEBI" id="CHEBI:456216"/>
        <dbReference type="EC" id="2.7.11.1"/>
    </reaction>
</comment>
<evidence type="ECO:0000256" key="5">
    <source>
        <dbReference type="ARBA" id="ARBA00022741"/>
    </source>
</evidence>
<evidence type="ECO:0000256" key="3">
    <source>
        <dbReference type="ARBA" id="ARBA00022527"/>
    </source>
</evidence>
<dbReference type="FunFam" id="1.10.510.10:FF:000312">
    <property type="entry name" value="Serine/threonine-protein kinase OXI1"/>
    <property type="match status" value="1"/>
</dbReference>
<evidence type="ECO:0000313" key="14">
    <source>
        <dbReference type="EMBL" id="KMZ73981.1"/>
    </source>
</evidence>
<keyword evidence="6 14" id="KW-0418">Kinase</keyword>
<evidence type="ECO:0000313" key="15">
    <source>
        <dbReference type="Proteomes" id="UP000036987"/>
    </source>
</evidence>
<dbReference type="PROSITE" id="PS00108">
    <property type="entry name" value="PROTEIN_KINASE_ST"/>
    <property type="match status" value="1"/>
</dbReference>
<evidence type="ECO:0000256" key="4">
    <source>
        <dbReference type="ARBA" id="ARBA00022679"/>
    </source>
</evidence>
<evidence type="ECO:0000256" key="7">
    <source>
        <dbReference type="ARBA" id="ARBA00022840"/>
    </source>
</evidence>
<dbReference type="Gene3D" id="1.10.510.10">
    <property type="entry name" value="Transferase(Phosphotransferase) domain 1"/>
    <property type="match status" value="1"/>
</dbReference>
<dbReference type="InterPro" id="IPR011009">
    <property type="entry name" value="Kinase-like_dom_sf"/>
</dbReference>
<evidence type="ECO:0000256" key="12">
    <source>
        <dbReference type="SAM" id="MobiDB-lite"/>
    </source>
</evidence>
<dbReference type="InterPro" id="IPR017441">
    <property type="entry name" value="Protein_kinase_ATP_BS"/>
</dbReference>
<comment type="similarity">
    <text evidence="1">Belongs to the protein kinase superfamily. AGC Ser/Thr protein kinase family.</text>
</comment>
<dbReference type="OrthoDB" id="432483at2759"/>
<dbReference type="Pfam" id="PF00069">
    <property type="entry name" value="Pkinase"/>
    <property type="match status" value="2"/>
</dbReference>
<evidence type="ECO:0000256" key="11">
    <source>
        <dbReference type="RuleBase" id="RU000304"/>
    </source>
</evidence>
<dbReference type="GO" id="GO:0005886">
    <property type="term" value="C:plasma membrane"/>
    <property type="evidence" value="ECO:0000318"/>
    <property type="project" value="GO_Central"/>
</dbReference>
<feature type="region of interest" description="Disordered" evidence="12">
    <location>
        <begin position="378"/>
        <end position="408"/>
    </location>
</feature>
<dbReference type="EC" id="2.7.11.1" evidence="2"/>
<dbReference type="InterPro" id="IPR008271">
    <property type="entry name" value="Ser/Thr_kinase_AS"/>
</dbReference>
<dbReference type="GO" id="GO:0005737">
    <property type="term" value="C:cytoplasm"/>
    <property type="evidence" value="ECO:0000318"/>
    <property type="project" value="GO_Central"/>
</dbReference>
<dbReference type="FunFam" id="1.10.510.10:FF:000294">
    <property type="entry name" value="Serine/threonine-protein kinase OXI1"/>
    <property type="match status" value="1"/>
</dbReference>
<dbReference type="GO" id="GO:0005524">
    <property type="term" value="F:ATP binding"/>
    <property type="evidence" value="ECO:0007669"/>
    <property type="project" value="UniProtKB-UniRule"/>
</dbReference>
<evidence type="ECO:0000256" key="2">
    <source>
        <dbReference type="ARBA" id="ARBA00012513"/>
    </source>
</evidence>
<sequence length="408" mass="45510">MSLELNLEEISATRVLGSGAMGTVFLATTSGNPTRFALKVVEKNSDESNRRARWEVNVLSRLNHPFLPTLLGSLETEEFIAWAVPFCSGGDLNALRYSQIDRVFSFSAIRFYVSEIVVAISHLHRLGIVYRDLKPENVLVQESGHVTLTDFDLSRHLSHSSPTTNICDLTDHVPKRNTQRRNITRILLSSLSTRSSSNSSSTVEEDRKRQLKKAKSARVLPVSRRRSINAGEMSNSFVGTVEYVSPEVVRGDGHDFAVDWWALGILTYEMAYGVTPFRGRNRRETFHKVLMQEPEYIGRQSAELTSFISQLLAKDPYRRLGSGDGAEEVKSHPFFHGVQWDLLASVTRPPYIADDVSDLVGDQKFDIRDHFAKQKSNKLKKETISCSSPSTGGGSPTPSPSSVLFAGF</sequence>
<keyword evidence="3 11" id="KW-0723">Serine/threonine-protein kinase</keyword>